<dbReference type="PANTHER" id="PTHR12804">
    <property type="entry name" value="MICROSOMAL SIGNAL PEPTIDASE 23 KD SUBUNIT SPC22/23"/>
    <property type="match status" value="1"/>
</dbReference>
<evidence type="ECO:0000256" key="5">
    <source>
        <dbReference type="ARBA" id="ARBA00022968"/>
    </source>
</evidence>
<keyword evidence="4 10" id="KW-0256">Endoplasmic reticulum</keyword>
<evidence type="ECO:0000256" key="2">
    <source>
        <dbReference type="ARBA" id="ARBA00009289"/>
    </source>
</evidence>
<keyword evidence="12" id="KW-1185">Reference proteome</keyword>
<evidence type="ECO:0000256" key="6">
    <source>
        <dbReference type="ARBA" id="ARBA00022989"/>
    </source>
</evidence>
<reference evidence="11" key="2">
    <citation type="submission" date="2021-01" db="UniProtKB">
        <authorList>
            <consortium name="EnsemblMetazoa"/>
        </authorList>
    </citation>
    <scope>IDENTIFICATION</scope>
</reference>
<dbReference type="PIRSF" id="PIRSF016089">
    <property type="entry name" value="SPC22"/>
    <property type="match status" value="1"/>
</dbReference>
<dbReference type="CTD" id="60559"/>
<proteinExistence type="inferred from homology"/>
<dbReference type="KEGG" id="spu:100889091"/>
<evidence type="ECO:0000256" key="7">
    <source>
        <dbReference type="ARBA" id="ARBA00023136"/>
    </source>
</evidence>
<dbReference type="InterPro" id="IPR007653">
    <property type="entry name" value="SPC3"/>
</dbReference>
<dbReference type="GO" id="GO:0045047">
    <property type="term" value="P:protein targeting to ER"/>
    <property type="evidence" value="ECO:0000318"/>
    <property type="project" value="GO_Central"/>
</dbReference>
<dbReference type="Pfam" id="PF04573">
    <property type="entry name" value="SPC22"/>
    <property type="match status" value="1"/>
</dbReference>
<evidence type="ECO:0000313" key="12">
    <source>
        <dbReference type="Proteomes" id="UP000007110"/>
    </source>
</evidence>
<dbReference type="OMA" id="FWDDGHG"/>
<protein>
    <recommendedName>
        <fullName evidence="8 10">Signal peptidase complex subunit 3</fullName>
    </recommendedName>
</protein>
<keyword evidence="6" id="KW-1133">Transmembrane helix</keyword>
<organism evidence="11 12">
    <name type="scientific">Strongylocentrotus purpuratus</name>
    <name type="common">Purple sea urchin</name>
    <dbReference type="NCBI Taxonomy" id="7668"/>
    <lineage>
        <taxon>Eukaryota</taxon>
        <taxon>Metazoa</taxon>
        <taxon>Echinodermata</taxon>
        <taxon>Eleutherozoa</taxon>
        <taxon>Echinozoa</taxon>
        <taxon>Echinoidea</taxon>
        <taxon>Euechinoidea</taxon>
        <taxon>Echinacea</taxon>
        <taxon>Camarodonta</taxon>
        <taxon>Echinidea</taxon>
        <taxon>Strongylocentrotidae</taxon>
        <taxon>Strongylocentrotus</taxon>
    </lineage>
</organism>
<dbReference type="GO" id="GO:0005787">
    <property type="term" value="C:signal peptidase complex"/>
    <property type="evidence" value="ECO:0000318"/>
    <property type="project" value="GO_Central"/>
</dbReference>
<dbReference type="FunCoup" id="A0A7M7GK20">
    <property type="interactions" value="1378"/>
</dbReference>
<evidence type="ECO:0000256" key="8">
    <source>
        <dbReference type="ARBA" id="ARBA00029556"/>
    </source>
</evidence>
<dbReference type="GeneID" id="100889091"/>
<dbReference type="RefSeq" id="XP_003724646.1">
    <property type="nucleotide sequence ID" value="XM_003724598.3"/>
</dbReference>
<keyword evidence="7 10" id="KW-0472">Membrane</keyword>
<keyword evidence="5" id="KW-0735">Signal-anchor</keyword>
<evidence type="ECO:0000256" key="9">
    <source>
        <dbReference type="ARBA" id="ARBA00046080"/>
    </source>
</evidence>
<dbReference type="Proteomes" id="UP000007110">
    <property type="component" value="Unassembled WGS sequence"/>
</dbReference>
<dbReference type="EnsemblMetazoa" id="XM_003724598">
    <property type="protein sequence ID" value="XP_003724646"/>
    <property type="gene ID" value="LOC100889091"/>
</dbReference>
<comment type="function">
    <text evidence="9">Essential component of the signal peptidase complex (SPC) which catalyzes the cleavage of N-terminal signal sequences from nascent proteins as they are translocated into the lumen of the endoplasmic reticulum. Essential for the SPC catalytic activity, possibly by stabilizing and positioning the active center of the complex close to the lumenal surface.</text>
</comment>
<evidence type="ECO:0000313" key="11">
    <source>
        <dbReference type="EnsemblMetazoa" id="XP_003724646"/>
    </source>
</evidence>
<dbReference type="PANTHER" id="PTHR12804:SF0">
    <property type="entry name" value="SIGNAL PEPTIDASE COMPLEX SUBUNIT 3"/>
    <property type="match status" value="1"/>
</dbReference>
<accession>A0A7M7GK20</accession>
<dbReference type="AlphaFoldDB" id="A0A7M7GK20"/>
<keyword evidence="3" id="KW-0812">Transmembrane</keyword>
<dbReference type="OrthoDB" id="10261524at2759"/>
<evidence type="ECO:0000256" key="10">
    <source>
        <dbReference type="PIRNR" id="PIRNR016089"/>
    </source>
</evidence>
<comment type="similarity">
    <text evidence="2 10">Belongs to the SPCS3 family.</text>
</comment>
<reference evidence="12" key="1">
    <citation type="submission" date="2015-02" db="EMBL/GenBank/DDBJ databases">
        <title>Genome sequencing for Strongylocentrotus purpuratus.</title>
        <authorList>
            <person name="Murali S."/>
            <person name="Liu Y."/>
            <person name="Vee V."/>
            <person name="English A."/>
            <person name="Wang M."/>
            <person name="Skinner E."/>
            <person name="Han Y."/>
            <person name="Muzny D.M."/>
            <person name="Worley K.C."/>
            <person name="Gibbs R.A."/>
        </authorList>
    </citation>
    <scope>NUCLEOTIDE SEQUENCE</scope>
</reference>
<dbReference type="GO" id="GO:0006465">
    <property type="term" value="P:signal peptide processing"/>
    <property type="evidence" value="ECO:0000318"/>
    <property type="project" value="GO_Central"/>
</dbReference>
<comment type="subcellular location">
    <subcellularLocation>
        <location evidence="1">Endoplasmic reticulum membrane</location>
        <topology evidence="1">Single-pass type II membrane protein</topology>
    </subcellularLocation>
</comment>
<dbReference type="InParanoid" id="A0A7M7GK20"/>
<sequence>MNTLLSRANTIFAFTLSILAALTFLCFLTTVSLDTKKEVKITTIKHSVRHTYTQYGENADLGAFYFDLQANLDPLFNWNTKQLFIYLTAEYETSKNKLNQVVIWDKIIKRTSNANLNFNRIQPKYPFFDDGHGLKNNQNITLTLSWNIVPNAGLLPRVYGNGKDTFGFPSEYTTHRI</sequence>
<evidence type="ECO:0000256" key="3">
    <source>
        <dbReference type="ARBA" id="ARBA00022692"/>
    </source>
</evidence>
<evidence type="ECO:0000256" key="4">
    <source>
        <dbReference type="ARBA" id="ARBA00022824"/>
    </source>
</evidence>
<name>A0A7M7GK20_STRPU</name>
<evidence type="ECO:0000256" key="1">
    <source>
        <dbReference type="ARBA" id="ARBA00004648"/>
    </source>
</evidence>